<dbReference type="Gene3D" id="3.20.20.410">
    <property type="entry name" value="Protein of unknown function UPF0759"/>
    <property type="match status" value="1"/>
</dbReference>
<evidence type="ECO:0008006" key="3">
    <source>
        <dbReference type="Google" id="ProtNLM"/>
    </source>
</evidence>
<organism evidence="1 2">
    <name type="scientific">Enterococcus canis</name>
    <dbReference type="NCBI Taxonomy" id="214095"/>
    <lineage>
        <taxon>Bacteria</taxon>
        <taxon>Bacillati</taxon>
        <taxon>Bacillota</taxon>
        <taxon>Bacilli</taxon>
        <taxon>Lactobacillales</taxon>
        <taxon>Enterococcaceae</taxon>
        <taxon>Enterococcus</taxon>
    </lineage>
</organism>
<comment type="caution">
    <text evidence="1">The sequence shown here is derived from an EMBL/GenBank/DDBJ whole genome shotgun (WGS) entry which is preliminary data.</text>
</comment>
<accession>A0A1L8RK86</accession>
<evidence type="ECO:0000313" key="2">
    <source>
        <dbReference type="Proteomes" id="UP000181884"/>
    </source>
</evidence>
<protein>
    <recommendedName>
        <fullName evidence="3">DUF72 domain-containing protein</fullName>
    </recommendedName>
</protein>
<sequence length="277" mass="31940">MIRIGLTSFNEHEYLTGKKNTSLYEYAAHLPVVELDTAYYGIPRKSSVEKWVQETPSEFKFLVKVYSGISCQGDWQQYYSSEEAMVTAFLDAMTPMIESGKLSAFLIQFSAAFGCTPENVRYLQTLRQWFGDLPLAIELRNGSWYLDKYVKQTLQFMTAEKFSLVVVDEPQIPLNPVPFYPFVTNTDFLVFRFHGRNVAGWRANDSEWRKKRTLYRYNHEELSQLAVAVQQLATKVSEVTVIFNNNSGGDAAENALQFKKQLGIEYEHLNPKQLDLF</sequence>
<dbReference type="RefSeq" id="WP_067392367.1">
    <property type="nucleotide sequence ID" value="NZ_JXKH01000001.1"/>
</dbReference>
<dbReference type="STRING" id="214095.RU97_GL000424"/>
<dbReference type="AlphaFoldDB" id="A0A1L8RK86"/>
<dbReference type="EMBL" id="JXKH01000001">
    <property type="protein sequence ID" value="OJG20191.1"/>
    <property type="molecule type" value="Genomic_DNA"/>
</dbReference>
<dbReference type="InterPro" id="IPR036520">
    <property type="entry name" value="UPF0759_sf"/>
</dbReference>
<dbReference type="PANTHER" id="PTHR30348:SF13">
    <property type="entry name" value="UPF0759 PROTEIN YUNF"/>
    <property type="match status" value="1"/>
</dbReference>
<keyword evidence="2" id="KW-1185">Reference proteome</keyword>
<dbReference type="SUPFAM" id="SSF117396">
    <property type="entry name" value="TM1631-like"/>
    <property type="match status" value="1"/>
</dbReference>
<proteinExistence type="predicted"/>
<dbReference type="Pfam" id="PF01904">
    <property type="entry name" value="DUF72"/>
    <property type="match status" value="1"/>
</dbReference>
<dbReference type="InterPro" id="IPR002763">
    <property type="entry name" value="DUF72"/>
</dbReference>
<dbReference type="Proteomes" id="UP000181884">
    <property type="component" value="Unassembled WGS sequence"/>
</dbReference>
<name>A0A1L8RK86_9ENTE</name>
<reference evidence="1 2" key="1">
    <citation type="submission" date="2014-12" db="EMBL/GenBank/DDBJ databases">
        <title>Draft genome sequences of 29 type strains of Enterococci.</title>
        <authorList>
            <person name="Zhong Z."/>
            <person name="Sun Z."/>
            <person name="Liu W."/>
            <person name="Zhang W."/>
            <person name="Zhang H."/>
        </authorList>
    </citation>
    <scope>NUCLEOTIDE SEQUENCE [LARGE SCALE GENOMIC DNA]</scope>
    <source>
        <strain evidence="1 2">DSM 17029</strain>
    </source>
</reference>
<evidence type="ECO:0000313" key="1">
    <source>
        <dbReference type="EMBL" id="OJG20191.1"/>
    </source>
</evidence>
<gene>
    <name evidence="1" type="ORF">RU97_GL000424</name>
</gene>
<dbReference type="PANTHER" id="PTHR30348">
    <property type="entry name" value="UNCHARACTERIZED PROTEIN YECE"/>
    <property type="match status" value="1"/>
</dbReference>